<evidence type="ECO:0000259" key="6">
    <source>
        <dbReference type="PROSITE" id="PS51462"/>
    </source>
</evidence>
<dbReference type="Proteomes" id="UP000669605">
    <property type="component" value="Unassembled WGS sequence"/>
</dbReference>
<dbReference type="CDD" id="cd04511">
    <property type="entry name" value="NUDIX_Hydrolase"/>
    <property type="match status" value="1"/>
</dbReference>
<keyword evidence="2 4" id="KW-0378">Hydrolase</keyword>
<keyword evidence="3" id="KW-0460">Magnesium</keyword>
<evidence type="ECO:0000313" key="8">
    <source>
        <dbReference type="Proteomes" id="UP000669605"/>
    </source>
</evidence>
<reference evidence="7 8" key="1">
    <citation type="journal article" date="2020" name="Curr. Microbiol.">
        <title>Tepidiphilus baoligensis sp. nov., a Novel Bacterium of the Family Hydrogenophilaceae Isolated from an Oil Reservoir.</title>
        <authorList>
            <person name="Zhang X."/>
            <person name="Wang G."/>
            <person name="Ma X."/>
            <person name="Yu J."/>
            <person name="You J."/>
            <person name="Xue Y."/>
            <person name="Ma Y."/>
        </authorList>
    </citation>
    <scope>NUCLEOTIDE SEQUENCE [LARGE SCALE GENOMIC DNA]</scope>
    <source>
        <strain evidence="7 8">B18-69</strain>
    </source>
</reference>
<comment type="cofactor">
    <cofactor evidence="1">
        <name>Mg(2+)</name>
        <dbReference type="ChEBI" id="CHEBI:18420"/>
    </cofactor>
</comment>
<evidence type="ECO:0000256" key="4">
    <source>
        <dbReference type="RuleBase" id="RU003476"/>
    </source>
</evidence>
<dbReference type="EMBL" id="JAAAUB010000006">
    <property type="protein sequence ID" value="NMH16639.1"/>
    <property type="molecule type" value="Genomic_DNA"/>
</dbReference>
<dbReference type="PANTHER" id="PTHR43222:SF2">
    <property type="entry name" value="NUDIX HYDROLASE 23, CHLOROPLASTIC"/>
    <property type="match status" value="1"/>
</dbReference>
<protein>
    <submittedName>
        <fullName evidence="7">NUDIX domain-containing protein</fullName>
    </submittedName>
</protein>
<keyword evidence="8" id="KW-1185">Reference proteome</keyword>
<comment type="caution">
    <text evidence="7">The sequence shown here is derived from an EMBL/GenBank/DDBJ whole genome shotgun (WGS) entry which is preliminary data.</text>
</comment>
<dbReference type="PROSITE" id="PS00893">
    <property type="entry name" value="NUDIX_BOX"/>
    <property type="match status" value="1"/>
</dbReference>
<name>A0ABX1QMH9_9PROT</name>
<dbReference type="Gene3D" id="2.20.70.10">
    <property type="match status" value="1"/>
</dbReference>
<dbReference type="InterPro" id="IPR015797">
    <property type="entry name" value="NUDIX_hydrolase-like_dom_sf"/>
</dbReference>
<dbReference type="SUPFAM" id="SSF55811">
    <property type="entry name" value="Nudix"/>
    <property type="match status" value="1"/>
</dbReference>
<evidence type="ECO:0000256" key="1">
    <source>
        <dbReference type="ARBA" id="ARBA00001946"/>
    </source>
</evidence>
<dbReference type="InterPro" id="IPR000086">
    <property type="entry name" value="NUDIX_hydrolase_dom"/>
</dbReference>
<dbReference type="Pfam" id="PF00293">
    <property type="entry name" value="NUDIX"/>
    <property type="match status" value="1"/>
</dbReference>
<evidence type="ECO:0000256" key="2">
    <source>
        <dbReference type="ARBA" id="ARBA00022801"/>
    </source>
</evidence>
<comment type="similarity">
    <text evidence="4">Belongs to the Nudix hydrolase family.</text>
</comment>
<proteinExistence type="inferred from homology"/>
<feature type="region of interest" description="Disordered" evidence="5">
    <location>
        <begin position="167"/>
        <end position="188"/>
    </location>
</feature>
<feature type="domain" description="Nudix hydrolase" evidence="6">
    <location>
        <begin position="36"/>
        <end position="159"/>
    </location>
</feature>
<dbReference type="InterPro" id="IPR029401">
    <property type="entry name" value="Nudix_N"/>
</dbReference>
<dbReference type="InterPro" id="IPR020084">
    <property type="entry name" value="NUDIX_hydrolase_CS"/>
</dbReference>
<dbReference type="PRINTS" id="PR00502">
    <property type="entry name" value="NUDIXFAMILY"/>
</dbReference>
<sequence>MKYCSLCGHPLRVAVPPGDNRPRHVCGHCGEVHYQNPKVVVGAIARWEDRVLLCRRAIEPRLGWWTLPAGFMENGESTMEAAMRETWEEAGALIEVEDLHALIDVPPIQQVHLFYRARLLRLDIAPGEESLETRLFRLDDIPWDELAFETVRLALRHEVDAPGGGILVTSLGSKGSSDQRQRRTSPTA</sequence>
<dbReference type="RefSeq" id="WP_169115858.1">
    <property type="nucleotide sequence ID" value="NZ_JAAAUB010000006.1"/>
</dbReference>
<accession>A0ABX1QMH9</accession>
<evidence type="ECO:0000256" key="5">
    <source>
        <dbReference type="SAM" id="MobiDB-lite"/>
    </source>
</evidence>
<gene>
    <name evidence="7" type="ORF">GV368_05895</name>
</gene>
<feature type="compositionally biased region" description="Polar residues" evidence="5">
    <location>
        <begin position="170"/>
        <end position="188"/>
    </location>
</feature>
<organism evidence="7 8">
    <name type="scientific">Tepidiphilus baoligensis</name>
    <dbReference type="NCBI Taxonomy" id="2698687"/>
    <lineage>
        <taxon>Bacteria</taxon>
        <taxon>Pseudomonadati</taxon>
        <taxon>Pseudomonadota</taxon>
        <taxon>Hydrogenophilia</taxon>
        <taxon>Hydrogenophilales</taxon>
        <taxon>Hydrogenophilaceae</taxon>
        <taxon>Tepidiphilus</taxon>
    </lineage>
</organism>
<evidence type="ECO:0000256" key="3">
    <source>
        <dbReference type="ARBA" id="ARBA00022842"/>
    </source>
</evidence>
<dbReference type="Pfam" id="PF14803">
    <property type="entry name" value="Zn_ribbon_Nudix"/>
    <property type="match status" value="1"/>
</dbReference>
<evidence type="ECO:0000313" key="7">
    <source>
        <dbReference type="EMBL" id="NMH16639.1"/>
    </source>
</evidence>
<dbReference type="Gene3D" id="3.90.79.10">
    <property type="entry name" value="Nucleoside Triphosphate Pyrophosphohydrolase"/>
    <property type="match status" value="1"/>
</dbReference>
<dbReference type="PANTHER" id="PTHR43222">
    <property type="entry name" value="NUDIX HYDROLASE 23"/>
    <property type="match status" value="1"/>
</dbReference>
<dbReference type="InterPro" id="IPR020476">
    <property type="entry name" value="Nudix_hydrolase"/>
</dbReference>
<dbReference type="PROSITE" id="PS51462">
    <property type="entry name" value="NUDIX"/>
    <property type="match status" value="1"/>
</dbReference>